<reference evidence="2" key="2">
    <citation type="journal article" date="2015" name="Data Brief">
        <title>Shoot transcriptome of the giant reed, Arundo donax.</title>
        <authorList>
            <person name="Barrero R.A."/>
            <person name="Guerrero F.D."/>
            <person name="Moolhuijzen P."/>
            <person name="Goolsby J.A."/>
            <person name="Tidwell J."/>
            <person name="Bellgard S.E."/>
            <person name="Bellgard M.I."/>
        </authorList>
    </citation>
    <scope>NUCLEOTIDE SEQUENCE</scope>
    <source>
        <tissue evidence="2">Shoot tissue taken approximately 20 cm above the soil surface</tissue>
    </source>
</reference>
<keyword evidence="1" id="KW-0812">Transmembrane</keyword>
<sequence>MTFKAMSLITVTPITSSSLLIPSANIIPIASPWPLIEFRWIFYRKKHMRRSMKRRRRFG</sequence>
<name>A0A0A8ZFN7_ARUDO</name>
<dbReference type="AlphaFoldDB" id="A0A0A8ZFN7"/>
<keyword evidence="1" id="KW-0472">Membrane</keyword>
<accession>A0A0A8ZFN7</accession>
<reference evidence="2" key="1">
    <citation type="submission" date="2014-09" db="EMBL/GenBank/DDBJ databases">
        <authorList>
            <person name="Magalhaes I.L.F."/>
            <person name="Oliveira U."/>
            <person name="Santos F.R."/>
            <person name="Vidigal T.H.D.A."/>
            <person name="Brescovit A.D."/>
            <person name="Santos A.J."/>
        </authorList>
    </citation>
    <scope>NUCLEOTIDE SEQUENCE</scope>
    <source>
        <tissue evidence="2">Shoot tissue taken approximately 20 cm above the soil surface</tissue>
    </source>
</reference>
<protein>
    <submittedName>
        <fullName evidence="2">Uncharacterized protein</fullName>
    </submittedName>
</protein>
<keyword evidence="1" id="KW-1133">Transmembrane helix</keyword>
<feature type="transmembrane region" description="Helical" evidence="1">
    <location>
        <begin position="20"/>
        <end position="42"/>
    </location>
</feature>
<dbReference type="EMBL" id="GBRH01259681">
    <property type="protein sequence ID" value="JAD38214.1"/>
    <property type="molecule type" value="Transcribed_RNA"/>
</dbReference>
<proteinExistence type="predicted"/>
<organism evidence="2">
    <name type="scientific">Arundo donax</name>
    <name type="common">Giant reed</name>
    <name type="synonym">Donax arundinaceus</name>
    <dbReference type="NCBI Taxonomy" id="35708"/>
    <lineage>
        <taxon>Eukaryota</taxon>
        <taxon>Viridiplantae</taxon>
        <taxon>Streptophyta</taxon>
        <taxon>Embryophyta</taxon>
        <taxon>Tracheophyta</taxon>
        <taxon>Spermatophyta</taxon>
        <taxon>Magnoliopsida</taxon>
        <taxon>Liliopsida</taxon>
        <taxon>Poales</taxon>
        <taxon>Poaceae</taxon>
        <taxon>PACMAD clade</taxon>
        <taxon>Arundinoideae</taxon>
        <taxon>Arundineae</taxon>
        <taxon>Arundo</taxon>
    </lineage>
</organism>
<evidence type="ECO:0000256" key="1">
    <source>
        <dbReference type="SAM" id="Phobius"/>
    </source>
</evidence>
<evidence type="ECO:0000313" key="2">
    <source>
        <dbReference type="EMBL" id="JAD38214.1"/>
    </source>
</evidence>